<feature type="region of interest" description="Disordered" evidence="1">
    <location>
        <begin position="686"/>
        <end position="705"/>
    </location>
</feature>
<sequence>MRDDEYPKMICEPHLGITNTSGAYGNVVSLPGECRDVNGKKVEQDAHYVPPGSDSCRLCECDNGHPKACKTVFCTPPHDCKSFQIGSSCCEFFCLDDTIGNTSEKTYDVGIRLRHRKSRAQEGREVIDDPNQRNLVNNVGYIGGNIGYLGGGTMNMDYSYVDHALAPHYQLWKPPGAYYTRGEAPPPYEEAIAIAHAESLSSCTVSVATSTGRNFPLGVVQDSDAVSNITANTTNLISININGNSGTGPSATVAEIGSIDTSSLGARSVATITTEDHSFLASGTNGRTAGLSGADRHATELNDDLQMPMYNHHPSNRTRQHEGLESNDGGPGENVMLSGGNQYCNGTSTMSYANVEPELCMNSSCELNINAHQCNFSQHNGGVMVAAAIGPGQTATTGGTNGGANGGVVAKDDHCSSMSVFHKPNRQSISVDKFLDSGHHHHRQPTGTGACGDGNLHLASSSQSSAAQSLMQSVPVPAMFNDDIITDGKFSNCGSDNGIDVIKNRLTGKKYHRTIPRQFSVVDPIINPIKTNNNFMAAAAAAAGGGASSASTTTSSTSYVNAAQHNRVMSGELGDKPGPHRLVTQGGNGTPTGTGLAPAAAGGNVSQTTNRKVCHCPVQHKALSGYQSTAPVTSLGPSTASGEGGYRSLRATSADVLHNRSDSRSKQTSANGDLLTIVNKRGGGLGAIREKVPGGGENTPKRGTDLGLMSQRYHEKEYRKVGSTFADGMVSASGGMMKARQQNNYHHQPHGHAEYNAHIVGSERKATTQAALEELMPTCLQAGTGIEAEERSHVLHVKKSSLAMNMAADVGGGILHNPILPPKVKKQQHHQNQAYHRNGSSGGSQQQQQHQQQQRENSLSLHQKINTNTSENAYIREGSTGGSANGGGAKLSELRKSPMHVTHDTGGALKVCNSNNGLSNGYSNSLPRHSFTAARSYERKQRGENLSSHSIGRGSRTNRSVVGGDVVAKGMMQEKAPHYDSNTLPKNNSNSGARKTSLVTEAVNHIPSVINIPVSSHTAMSFGRSSNASNGTNSVCGATSVHDATAAEGTTFLNATTHNSHDTTVTTTTAGTTAGGDGGTSSASKQPMLLPLPVLMTTITNCANPREHILPNDNSLDEDYLSECENCKSSANNMRYYLDLEDSSKACVPIQETMTLQRKIPDATEEEQQNYYRVSSTLPTNTSKRTAPVVNKDRVAWFSTIPASSSSDDEEACE</sequence>
<reference evidence="2" key="2">
    <citation type="submission" date="2020-05" db="UniProtKB">
        <authorList>
            <consortium name="EnsemblMetazoa"/>
        </authorList>
    </citation>
    <scope>IDENTIFICATION</scope>
    <source>
        <strain evidence="2">FAR1</strain>
    </source>
</reference>
<feature type="region of interest" description="Disordered" evidence="1">
    <location>
        <begin position="437"/>
        <end position="470"/>
    </location>
</feature>
<dbReference type="PANTHER" id="PTHR15256">
    <property type="entry name" value="INTEGRAL MEMBRANE PROTEIN DGCR2/IDD"/>
    <property type="match status" value="1"/>
</dbReference>
<dbReference type="Proteomes" id="UP000075886">
    <property type="component" value="Unassembled WGS sequence"/>
</dbReference>
<dbReference type="InterPro" id="IPR042378">
    <property type="entry name" value="IDD"/>
</dbReference>
<feature type="region of interest" description="Disordered" evidence="1">
    <location>
        <begin position="871"/>
        <end position="891"/>
    </location>
</feature>
<feature type="region of interest" description="Disordered" evidence="1">
    <location>
        <begin position="937"/>
        <end position="960"/>
    </location>
</feature>
<name>A0A182QV87_9DIPT</name>
<proteinExistence type="predicted"/>
<dbReference type="PANTHER" id="PTHR15256:SF6">
    <property type="entry name" value="INTEGRAL MEMBRANE PROTEIN DGCR2_IDD"/>
    <property type="match status" value="1"/>
</dbReference>
<dbReference type="AlphaFoldDB" id="A0A182QV87"/>
<protein>
    <recommendedName>
        <fullName evidence="4">VWFC domain-containing protein</fullName>
    </recommendedName>
</protein>
<feature type="region of interest" description="Disordered" evidence="1">
    <location>
        <begin position="312"/>
        <end position="331"/>
    </location>
</feature>
<feature type="compositionally biased region" description="Polar residues" evidence="1">
    <location>
        <begin position="944"/>
        <end position="960"/>
    </location>
</feature>
<feature type="region of interest" description="Disordered" evidence="1">
    <location>
        <begin position="572"/>
        <end position="604"/>
    </location>
</feature>
<dbReference type="EnsemblMetazoa" id="AFAF017557-RA">
    <property type="protein sequence ID" value="AFAF017557-PA"/>
    <property type="gene ID" value="AFAF017557"/>
</dbReference>
<organism evidence="2 3">
    <name type="scientific">Anopheles farauti</name>
    <dbReference type="NCBI Taxonomy" id="69004"/>
    <lineage>
        <taxon>Eukaryota</taxon>
        <taxon>Metazoa</taxon>
        <taxon>Ecdysozoa</taxon>
        <taxon>Arthropoda</taxon>
        <taxon>Hexapoda</taxon>
        <taxon>Insecta</taxon>
        <taxon>Pterygota</taxon>
        <taxon>Neoptera</taxon>
        <taxon>Endopterygota</taxon>
        <taxon>Diptera</taxon>
        <taxon>Nematocera</taxon>
        <taxon>Culicoidea</taxon>
        <taxon>Culicidae</taxon>
        <taxon>Anophelinae</taxon>
        <taxon>Anopheles</taxon>
    </lineage>
</organism>
<feature type="region of interest" description="Disordered" evidence="1">
    <location>
        <begin position="1063"/>
        <end position="1086"/>
    </location>
</feature>
<evidence type="ECO:0008006" key="4">
    <source>
        <dbReference type="Google" id="ProtNLM"/>
    </source>
</evidence>
<dbReference type="EMBL" id="AXCN02001878">
    <property type="status" value="NOT_ANNOTATED_CDS"/>
    <property type="molecule type" value="Genomic_DNA"/>
</dbReference>
<feature type="compositionally biased region" description="Low complexity" evidence="1">
    <location>
        <begin position="843"/>
        <end position="854"/>
    </location>
</feature>
<feature type="compositionally biased region" description="Low complexity" evidence="1">
    <location>
        <begin position="456"/>
        <end position="470"/>
    </location>
</feature>
<dbReference type="GO" id="GO:0016020">
    <property type="term" value="C:membrane"/>
    <property type="evidence" value="ECO:0007669"/>
    <property type="project" value="TreeGrafter"/>
</dbReference>
<accession>A0A182QV87</accession>
<feature type="compositionally biased region" description="Gly residues" evidence="1">
    <location>
        <begin position="879"/>
        <end position="889"/>
    </location>
</feature>
<evidence type="ECO:0000313" key="3">
    <source>
        <dbReference type="Proteomes" id="UP000075886"/>
    </source>
</evidence>
<dbReference type="STRING" id="69004.A0A182QV87"/>
<feature type="compositionally biased region" description="Low complexity" evidence="1">
    <location>
        <begin position="593"/>
        <end position="604"/>
    </location>
</feature>
<feature type="compositionally biased region" description="Low complexity" evidence="1">
    <location>
        <begin position="1063"/>
        <end position="1072"/>
    </location>
</feature>
<dbReference type="VEuPathDB" id="VectorBase:AFAF017557"/>
<keyword evidence="3" id="KW-1185">Reference proteome</keyword>
<evidence type="ECO:0000256" key="1">
    <source>
        <dbReference type="SAM" id="MobiDB-lite"/>
    </source>
</evidence>
<evidence type="ECO:0000313" key="2">
    <source>
        <dbReference type="EnsemblMetazoa" id="AFAF017557-PA"/>
    </source>
</evidence>
<reference evidence="3" key="1">
    <citation type="submission" date="2014-01" db="EMBL/GenBank/DDBJ databases">
        <title>The Genome Sequence of Anopheles farauti FAR1 (V2).</title>
        <authorList>
            <consortium name="The Broad Institute Genomics Platform"/>
            <person name="Neafsey D.E."/>
            <person name="Besansky N."/>
            <person name="Howell P."/>
            <person name="Walton C."/>
            <person name="Young S.K."/>
            <person name="Zeng Q."/>
            <person name="Gargeya S."/>
            <person name="Fitzgerald M."/>
            <person name="Haas B."/>
            <person name="Abouelleil A."/>
            <person name="Allen A.W."/>
            <person name="Alvarado L."/>
            <person name="Arachchi H.M."/>
            <person name="Berlin A.M."/>
            <person name="Chapman S.B."/>
            <person name="Gainer-Dewar J."/>
            <person name="Goldberg J."/>
            <person name="Griggs A."/>
            <person name="Gujja S."/>
            <person name="Hansen M."/>
            <person name="Howarth C."/>
            <person name="Imamovic A."/>
            <person name="Ireland A."/>
            <person name="Larimer J."/>
            <person name="McCowan C."/>
            <person name="Murphy C."/>
            <person name="Pearson M."/>
            <person name="Poon T.W."/>
            <person name="Priest M."/>
            <person name="Roberts A."/>
            <person name="Saif S."/>
            <person name="Shea T."/>
            <person name="Sisk P."/>
            <person name="Sykes S."/>
            <person name="Wortman J."/>
            <person name="Nusbaum C."/>
            <person name="Birren B."/>
        </authorList>
    </citation>
    <scope>NUCLEOTIDE SEQUENCE [LARGE SCALE GENOMIC DNA]</scope>
    <source>
        <strain evidence="3">FAR1</strain>
    </source>
</reference>
<feature type="region of interest" description="Disordered" evidence="1">
    <location>
        <begin position="817"/>
        <end position="858"/>
    </location>
</feature>